<evidence type="ECO:0000313" key="2">
    <source>
        <dbReference type="EMBL" id="KAJ3176039.1"/>
    </source>
</evidence>
<feature type="compositionally biased region" description="Basic and acidic residues" evidence="1">
    <location>
        <begin position="211"/>
        <end position="221"/>
    </location>
</feature>
<dbReference type="Proteomes" id="UP001212152">
    <property type="component" value="Unassembled WGS sequence"/>
</dbReference>
<comment type="caution">
    <text evidence="2">The sequence shown here is derived from an EMBL/GenBank/DDBJ whole genome shotgun (WGS) entry which is preliminary data.</text>
</comment>
<evidence type="ECO:0000256" key="1">
    <source>
        <dbReference type="SAM" id="MobiDB-lite"/>
    </source>
</evidence>
<sequence>MLHRNSISSTPREMGVLRPGPVPVRRSSAPGYGAHSSRHIPAPHSTDFLVHLQTLMHASPSPSRPAAVAAAMTTTGMTSPPFAAPLPSLTSPPLSKSAQFVHSWLSSLDEASEEDCNMRRSPVSATTPTGVGVESDAETSPSECGSSASSDPYYPPPQNNHGCRSRLERKRSLLDMLDNSIAELSADFKSFKTPVITQTATPPPSPPPPPPRRESRQHYRESVVYPPLQNLVDQLDYLSQRQAEKRRSTVG</sequence>
<feature type="region of interest" description="Disordered" evidence="1">
    <location>
        <begin position="1"/>
        <end position="21"/>
    </location>
</feature>
<name>A0AAD5THV7_9FUNG</name>
<dbReference type="EMBL" id="JADGJQ010000045">
    <property type="protein sequence ID" value="KAJ3176039.1"/>
    <property type="molecule type" value="Genomic_DNA"/>
</dbReference>
<gene>
    <name evidence="2" type="ORF">HDU87_005556</name>
</gene>
<evidence type="ECO:0000313" key="3">
    <source>
        <dbReference type="Proteomes" id="UP001212152"/>
    </source>
</evidence>
<feature type="compositionally biased region" description="Polar residues" evidence="1">
    <location>
        <begin position="1"/>
        <end position="11"/>
    </location>
</feature>
<feature type="region of interest" description="Disordered" evidence="1">
    <location>
        <begin position="113"/>
        <end position="166"/>
    </location>
</feature>
<organism evidence="2 3">
    <name type="scientific">Geranomyces variabilis</name>
    <dbReference type="NCBI Taxonomy" id="109894"/>
    <lineage>
        <taxon>Eukaryota</taxon>
        <taxon>Fungi</taxon>
        <taxon>Fungi incertae sedis</taxon>
        <taxon>Chytridiomycota</taxon>
        <taxon>Chytridiomycota incertae sedis</taxon>
        <taxon>Chytridiomycetes</taxon>
        <taxon>Spizellomycetales</taxon>
        <taxon>Powellomycetaceae</taxon>
        <taxon>Geranomyces</taxon>
    </lineage>
</organism>
<feature type="compositionally biased region" description="Pro residues" evidence="1">
    <location>
        <begin position="201"/>
        <end position="210"/>
    </location>
</feature>
<protein>
    <submittedName>
        <fullName evidence="2">Uncharacterized protein</fullName>
    </submittedName>
</protein>
<feature type="region of interest" description="Disordered" evidence="1">
    <location>
        <begin position="192"/>
        <end position="227"/>
    </location>
</feature>
<keyword evidence="3" id="KW-1185">Reference proteome</keyword>
<proteinExistence type="predicted"/>
<dbReference type="AlphaFoldDB" id="A0AAD5THV7"/>
<reference evidence="2" key="1">
    <citation type="submission" date="2020-05" db="EMBL/GenBank/DDBJ databases">
        <title>Phylogenomic resolution of chytrid fungi.</title>
        <authorList>
            <person name="Stajich J.E."/>
            <person name="Amses K."/>
            <person name="Simmons R."/>
            <person name="Seto K."/>
            <person name="Myers J."/>
            <person name="Bonds A."/>
            <person name="Quandt C.A."/>
            <person name="Barry K."/>
            <person name="Liu P."/>
            <person name="Grigoriev I."/>
            <person name="Longcore J.E."/>
            <person name="James T.Y."/>
        </authorList>
    </citation>
    <scope>NUCLEOTIDE SEQUENCE</scope>
    <source>
        <strain evidence="2">JEL0379</strain>
    </source>
</reference>
<accession>A0AAD5THV7</accession>